<evidence type="ECO:0000313" key="12">
    <source>
        <dbReference type="Proteomes" id="UP000824123"/>
    </source>
</evidence>
<dbReference type="HAMAP" id="MF_02120">
    <property type="entry name" value="LysA"/>
    <property type="match status" value="1"/>
</dbReference>
<evidence type="ECO:0000256" key="1">
    <source>
        <dbReference type="ARBA" id="ARBA00001933"/>
    </source>
</evidence>
<feature type="active site" description="Proton donor" evidence="7">
    <location>
        <position position="359"/>
    </location>
</feature>
<feature type="binding site" evidence="5">
    <location>
        <position position="246"/>
    </location>
    <ligand>
        <name>pyridoxal 5'-phosphate</name>
        <dbReference type="ChEBI" id="CHEBI:597326"/>
    </ligand>
</feature>
<feature type="binding site" evidence="5">
    <location>
        <position position="387"/>
    </location>
    <ligand>
        <name>substrate</name>
    </ligand>
</feature>
<dbReference type="PANTHER" id="PTHR43727:SF2">
    <property type="entry name" value="GROUP IV DECARBOXYLASE"/>
    <property type="match status" value="1"/>
</dbReference>
<proteinExistence type="inferred from homology"/>
<keyword evidence="5 8" id="KW-0457">Lysine biosynthesis</keyword>
<name>A0A9D1LST0_9FIRM</name>
<evidence type="ECO:0000256" key="6">
    <source>
        <dbReference type="NCBIfam" id="TIGR01048"/>
    </source>
</evidence>
<dbReference type="PANTHER" id="PTHR43727">
    <property type="entry name" value="DIAMINOPIMELATE DECARBOXYLASE"/>
    <property type="match status" value="1"/>
</dbReference>
<feature type="domain" description="Orn/DAP/Arg decarboxylase 2 N-terminal" evidence="10">
    <location>
        <begin position="41"/>
        <end position="295"/>
    </location>
</feature>
<dbReference type="EMBL" id="DVNK01000056">
    <property type="protein sequence ID" value="HIU47455.1"/>
    <property type="molecule type" value="Genomic_DNA"/>
</dbReference>
<feature type="binding site" evidence="5">
    <location>
        <position position="328"/>
    </location>
    <ligand>
        <name>substrate</name>
    </ligand>
</feature>
<feature type="modified residue" description="N6-(pyridoxal phosphate)lysine" evidence="5 7">
    <location>
        <position position="66"/>
    </location>
</feature>
<comment type="caution">
    <text evidence="11">The sequence shown here is derived from an EMBL/GenBank/DDBJ whole genome shotgun (WGS) entry which is preliminary data.</text>
</comment>
<feature type="binding site" evidence="5">
    <location>
        <position position="332"/>
    </location>
    <ligand>
        <name>substrate</name>
    </ligand>
</feature>
<dbReference type="InterPro" id="IPR022644">
    <property type="entry name" value="De-COase2_N"/>
</dbReference>
<keyword evidence="5" id="KW-0028">Amino-acid biosynthesis</keyword>
<dbReference type="SUPFAM" id="SSF51419">
    <property type="entry name" value="PLP-binding barrel"/>
    <property type="match status" value="1"/>
</dbReference>
<gene>
    <name evidence="5 11" type="primary">lysA</name>
    <name evidence="11" type="ORF">IAC59_09410</name>
</gene>
<dbReference type="SUPFAM" id="SSF50621">
    <property type="entry name" value="Alanine racemase C-terminal domain-like"/>
    <property type="match status" value="1"/>
</dbReference>
<dbReference type="Gene3D" id="3.20.20.10">
    <property type="entry name" value="Alanine racemase"/>
    <property type="match status" value="1"/>
</dbReference>
<reference evidence="11" key="2">
    <citation type="journal article" date="2021" name="PeerJ">
        <title>Extensive microbial diversity within the chicken gut microbiome revealed by metagenomics and culture.</title>
        <authorList>
            <person name="Gilroy R."/>
            <person name="Ravi A."/>
            <person name="Getino M."/>
            <person name="Pursley I."/>
            <person name="Horton D.L."/>
            <person name="Alikhan N.F."/>
            <person name="Baker D."/>
            <person name="Gharbi K."/>
            <person name="Hall N."/>
            <person name="Watson M."/>
            <person name="Adriaenssens E.M."/>
            <person name="Foster-Nyarko E."/>
            <person name="Jarju S."/>
            <person name="Secka A."/>
            <person name="Antonio M."/>
            <person name="Oren A."/>
            <person name="Chaudhuri R.R."/>
            <person name="La Ragione R."/>
            <person name="Hildebrand F."/>
            <person name="Pallen M.J."/>
        </authorList>
    </citation>
    <scope>NUCLEOTIDE SEQUENCE</scope>
    <source>
        <strain evidence="11">ChiSxjej2B14-8506</strain>
    </source>
</reference>
<comment type="function">
    <text evidence="5">Specifically catalyzes the decarboxylation of meso-diaminopimelate (meso-DAP) to L-lysine.</text>
</comment>
<evidence type="ECO:0000259" key="9">
    <source>
        <dbReference type="Pfam" id="PF00278"/>
    </source>
</evidence>
<dbReference type="InterPro" id="IPR022653">
    <property type="entry name" value="De-COase2_pyr-phos_BS"/>
</dbReference>
<dbReference type="AlphaFoldDB" id="A0A9D1LST0"/>
<dbReference type="CDD" id="cd06828">
    <property type="entry name" value="PLPDE_III_DapDC"/>
    <property type="match status" value="1"/>
</dbReference>
<evidence type="ECO:0000256" key="7">
    <source>
        <dbReference type="PIRSR" id="PIRSR600183-50"/>
    </source>
</evidence>
<dbReference type="InterPro" id="IPR000183">
    <property type="entry name" value="Orn/DAP/Arg_de-COase"/>
</dbReference>
<dbReference type="GO" id="GO:0009089">
    <property type="term" value="P:lysine biosynthetic process via diaminopimelate"/>
    <property type="evidence" value="ECO:0007669"/>
    <property type="project" value="UniProtKB-UniRule"/>
</dbReference>
<dbReference type="Pfam" id="PF02784">
    <property type="entry name" value="Orn_Arg_deC_N"/>
    <property type="match status" value="1"/>
</dbReference>
<dbReference type="PRINTS" id="PR01179">
    <property type="entry name" value="ODADCRBXLASE"/>
</dbReference>
<organism evidence="11 12">
    <name type="scientific">Candidatus Fimadaptatus faecigallinarum</name>
    <dbReference type="NCBI Taxonomy" id="2840814"/>
    <lineage>
        <taxon>Bacteria</taxon>
        <taxon>Bacillati</taxon>
        <taxon>Bacillota</taxon>
        <taxon>Clostridia</taxon>
        <taxon>Eubacteriales</taxon>
        <taxon>Candidatus Fimadaptatus</taxon>
    </lineage>
</organism>
<dbReference type="InterPro" id="IPR002986">
    <property type="entry name" value="DAP_deCOOHase_LysA"/>
</dbReference>
<feature type="binding site" evidence="5">
    <location>
        <position position="291"/>
    </location>
    <ligand>
        <name>substrate</name>
    </ligand>
</feature>
<dbReference type="GO" id="GO:0008836">
    <property type="term" value="F:diaminopimelate decarboxylase activity"/>
    <property type="evidence" value="ECO:0007669"/>
    <property type="project" value="UniProtKB-UniRule"/>
</dbReference>
<dbReference type="FunFam" id="3.20.20.10:FF:000003">
    <property type="entry name" value="Diaminopimelate decarboxylase"/>
    <property type="match status" value="1"/>
</dbReference>
<reference evidence="11" key="1">
    <citation type="submission" date="2020-10" db="EMBL/GenBank/DDBJ databases">
        <authorList>
            <person name="Gilroy R."/>
        </authorList>
    </citation>
    <scope>NUCLEOTIDE SEQUENCE</scope>
    <source>
        <strain evidence="11">ChiSxjej2B14-8506</strain>
    </source>
</reference>
<evidence type="ECO:0000256" key="8">
    <source>
        <dbReference type="RuleBase" id="RU003738"/>
    </source>
</evidence>
<sequence>MYLREGLKVNAEGHLVIGGCDAVELARQFGTPLYVYDEDYIVERCAGFTQALAQYAPGGAAAYAGKAFLTTAMAKLMAKCGMWLDCVSLGELHVAKKAGFPAERIILHGSNKTDAELEAALDMGVGRVALDSVEEIGRLANFSRAAGARQRVFLRVNPGVDAHTHSYIQTARVDSKFGVGFDEALDALKAILAEPALELSGIHVHLGSQIFNMDAFDKACARVAGLMDELRRETGAVLPELNLGGGYSVHYTDADAPVSPADSVAHLTHAIKSALAPYDYPLPALFVEPGRSIAAEACVMLYTVGAIKDIPGIRKYVSIDGGLADNPRPALYQAVYEAALANRMNEPATQTVRISGRSCETDTLIDEVSLPAPKRGDILAVTSCGAYHYAMASNYNRVPIPAVVLVKDGKAALMVRRQTIDELTQWDEVPEWL</sequence>
<dbReference type="InterPro" id="IPR009006">
    <property type="entry name" value="Ala_racemase/Decarboxylase_C"/>
</dbReference>
<comment type="cofactor">
    <cofactor evidence="1 5 7 8">
        <name>pyridoxal 5'-phosphate</name>
        <dbReference type="ChEBI" id="CHEBI:597326"/>
    </cofactor>
</comment>
<dbReference type="Proteomes" id="UP000824123">
    <property type="component" value="Unassembled WGS sequence"/>
</dbReference>
<evidence type="ECO:0000256" key="3">
    <source>
        <dbReference type="ARBA" id="ARBA00022898"/>
    </source>
</evidence>
<dbReference type="Gene3D" id="2.40.37.10">
    <property type="entry name" value="Lyase, Ornithine Decarboxylase, Chain A, domain 1"/>
    <property type="match status" value="1"/>
</dbReference>
<comment type="pathway">
    <text evidence="5 8">Amino-acid biosynthesis; L-lysine biosynthesis via DAP pathway; L-lysine from DL-2,6-diaminopimelate: step 1/1.</text>
</comment>
<protein>
    <recommendedName>
        <fullName evidence="5 6">Diaminopimelate decarboxylase</fullName>
        <shortName evidence="5">DAP decarboxylase</shortName>
        <shortName evidence="5">DAPDC</shortName>
        <ecNumber evidence="5 6">4.1.1.20</ecNumber>
    </recommendedName>
</protein>
<dbReference type="PROSITE" id="PS00878">
    <property type="entry name" value="ODR_DC_2_1"/>
    <property type="match status" value="1"/>
</dbReference>
<dbReference type="InterPro" id="IPR029066">
    <property type="entry name" value="PLP-binding_barrel"/>
</dbReference>
<feature type="binding site" evidence="5">
    <location>
        <position position="387"/>
    </location>
    <ligand>
        <name>pyridoxal 5'-phosphate</name>
        <dbReference type="ChEBI" id="CHEBI:597326"/>
    </ligand>
</feature>
<evidence type="ECO:0000256" key="5">
    <source>
        <dbReference type="HAMAP-Rule" id="MF_02120"/>
    </source>
</evidence>
<dbReference type="NCBIfam" id="TIGR01048">
    <property type="entry name" value="lysA"/>
    <property type="match status" value="1"/>
</dbReference>
<dbReference type="InterPro" id="IPR022643">
    <property type="entry name" value="De-COase2_C"/>
</dbReference>
<comment type="catalytic activity">
    <reaction evidence="5 8">
        <text>meso-2,6-diaminopimelate + H(+) = L-lysine + CO2</text>
        <dbReference type="Rhea" id="RHEA:15101"/>
        <dbReference type="ChEBI" id="CHEBI:15378"/>
        <dbReference type="ChEBI" id="CHEBI:16526"/>
        <dbReference type="ChEBI" id="CHEBI:32551"/>
        <dbReference type="ChEBI" id="CHEBI:57791"/>
        <dbReference type="EC" id="4.1.1.20"/>
    </reaction>
</comment>
<evidence type="ECO:0000256" key="4">
    <source>
        <dbReference type="ARBA" id="ARBA00023239"/>
    </source>
</evidence>
<evidence type="ECO:0000313" key="11">
    <source>
        <dbReference type="EMBL" id="HIU47455.1"/>
    </source>
</evidence>
<dbReference type="GO" id="GO:0030170">
    <property type="term" value="F:pyridoxal phosphate binding"/>
    <property type="evidence" value="ECO:0007669"/>
    <property type="project" value="UniProtKB-UniRule"/>
</dbReference>
<keyword evidence="4 5" id="KW-0456">Lyase</keyword>
<comment type="similarity">
    <text evidence="5">Belongs to the Orn/Lys/Arg decarboxylase class-II family. LysA subfamily.</text>
</comment>
<dbReference type="PROSITE" id="PS00879">
    <property type="entry name" value="ODR_DC_2_2"/>
    <property type="match status" value="1"/>
</dbReference>
<evidence type="ECO:0000256" key="2">
    <source>
        <dbReference type="ARBA" id="ARBA00022793"/>
    </source>
</evidence>
<feature type="domain" description="Orn/DAP/Arg decarboxylase 2 C-terminal" evidence="9">
    <location>
        <begin position="33"/>
        <end position="385"/>
    </location>
</feature>
<feature type="binding site" evidence="5">
    <location>
        <begin position="288"/>
        <end position="291"/>
    </location>
    <ligand>
        <name>pyridoxal 5'-phosphate</name>
        <dbReference type="ChEBI" id="CHEBI:597326"/>
    </ligand>
</feature>
<keyword evidence="2 5" id="KW-0210">Decarboxylase</keyword>
<accession>A0A9D1LST0</accession>
<dbReference type="InterPro" id="IPR022657">
    <property type="entry name" value="De-COase2_CS"/>
</dbReference>
<comment type="subunit">
    <text evidence="5">Homodimer.</text>
</comment>
<evidence type="ECO:0000259" key="10">
    <source>
        <dbReference type="Pfam" id="PF02784"/>
    </source>
</evidence>
<feature type="binding site" evidence="5">
    <location>
        <position position="360"/>
    </location>
    <ligand>
        <name>substrate</name>
    </ligand>
</feature>
<dbReference type="PRINTS" id="PR01181">
    <property type="entry name" value="DAPDCRBXLASE"/>
</dbReference>
<dbReference type="Pfam" id="PF00278">
    <property type="entry name" value="Orn_DAP_Arg_deC"/>
    <property type="match status" value="1"/>
</dbReference>
<keyword evidence="3 5" id="KW-0663">Pyridoxal phosphate</keyword>
<dbReference type="EC" id="4.1.1.20" evidence="5 6"/>